<evidence type="ECO:0000313" key="2">
    <source>
        <dbReference type="EMBL" id="KAL3385339.1"/>
    </source>
</evidence>
<gene>
    <name evidence="2" type="ORF">TKK_019114</name>
</gene>
<name>A0ABD2VX75_9HYME</name>
<sequence>MHIFKDYFQEDVYAEVETLVLDAQARLIDAKAQHPSERADDARSGSSAYALCGPARLPRIELKEFDGTLREWESFRDLFRSLVHNDPGLTDVERLHYLKTSIKGAAAAAIQGFEVTAQNYESAWEALLSRYDNHRLLVRNHIEALLALKSMKTESATETQRILDELNRHRAPLQSLGRQVDQWDNWFVVLGSRAMDSATRLAWEKDVNSRDTEGTKAHPTFLQLQDLLLRRSMTLKASGMDRASNPTDYRRPTEAPRHHPRNVRSLATTAEVKCPACQGRHYLGKCETFLRMNVSSRRTLIAKEALCLNCLRG</sequence>
<evidence type="ECO:0000313" key="3">
    <source>
        <dbReference type="Proteomes" id="UP001627154"/>
    </source>
</evidence>
<evidence type="ECO:0000256" key="1">
    <source>
        <dbReference type="SAM" id="MobiDB-lite"/>
    </source>
</evidence>
<dbReference type="InterPro" id="IPR005312">
    <property type="entry name" value="DUF1759"/>
</dbReference>
<evidence type="ECO:0008006" key="4">
    <source>
        <dbReference type="Google" id="ProtNLM"/>
    </source>
</evidence>
<protein>
    <recommendedName>
        <fullName evidence="4">Retrotransposon gag domain-containing protein</fullName>
    </recommendedName>
</protein>
<dbReference type="PANTHER" id="PTHR22954:SF3">
    <property type="entry name" value="PROTEIN CBG08539"/>
    <property type="match status" value="1"/>
</dbReference>
<dbReference type="Proteomes" id="UP001627154">
    <property type="component" value="Unassembled WGS sequence"/>
</dbReference>
<keyword evidence="3" id="KW-1185">Reference proteome</keyword>
<dbReference type="PANTHER" id="PTHR22954">
    <property type="entry name" value="RETROVIRAL PROTEASE-RELATED"/>
    <property type="match status" value="1"/>
</dbReference>
<reference evidence="2 3" key="1">
    <citation type="journal article" date="2024" name="bioRxiv">
        <title>A reference genome for Trichogramma kaykai: A tiny desert-dwelling parasitoid wasp with competing sex-ratio distorters.</title>
        <authorList>
            <person name="Culotta J."/>
            <person name="Lindsey A.R."/>
        </authorList>
    </citation>
    <scope>NUCLEOTIDE SEQUENCE [LARGE SCALE GENOMIC DNA]</scope>
    <source>
        <strain evidence="2 3">KSX58</strain>
    </source>
</reference>
<dbReference type="Pfam" id="PF03564">
    <property type="entry name" value="DUF1759"/>
    <property type="match status" value="1"/>
</dbReference>
<organism evidence="2 3">
    <name type="scientific">Trichogramma kaykai</name>
    <dbReference type="NCBI Taxonomy" id="54128"/>
    <lineage>
        <taxon>Eukaryota</taxon>
        <taxon>Metazoa</taxon>
        <taxon>Ecdysozoa</taxon>
        <taxon>Arthropoda</taxon>
        <taxon>Hexapoda</taxon>
        <taxon>Insecta</taxon>
        <taxon>Pterygota</taxon>
        <taxon>Neoptera</taxon>
        <taxon>Endopterygota</taxon>
        <taxon>Hymenoptera</taxon>
        <taxon>Apocrita</taxon>
        <taxon>Proctotrupomorpha</taxon>
        <taxon>Chalcidoidea</taxon>
        <taxon>Trichogrammatidae</taxon>
        <taxon>Trichogramma</taxon>
    </lineage>
</organism>
<feature type="compositionally biased region" description="Basic and acidic residues" evidence="1">
    <location>
        <begin position="248"/>
        <end position="257"/>
    </location>
</feature>
<feature type="region of interest" description="Disordered" evidence="1">
    <location>
        <begin position="239"/>
        <end position="264"/>
    </location>
</feature>
<accession>A0ABD2VX75</accession>
<comment type="caution">
    <text evidence="2">The sequence shown here is derived from an EMBL/GenBank/DDBJ whole genome shotgun (WGS) entry which is preliminary data.</text>
</comment>
<dbReference type="EMBL" id="JBJJXI010000158">
    <property type="protein sequence ID" value="KAL3385339.1"/>
    <property type="molecule type" value="Genomic_DNA"/>
</dbReference>
<proteinExistence type="predicted"/>
<dbReference type="AlphaFoldDB" id="A0ABD2VX75"/>